<dbReference type="OrthoDB" id="9810449at2"/>
<evidence type="ECO:0000313" key="2">
    <source>
        <dbReference type="Proteomes" id="UP000281738"/>
    </source>
</evidence>
<name>A0A3N2CVC6_9ACTN</name>
<reference evidence="1 2" key="1">
    <citation type="submission" date="2018-11" db="EMBL/GenBank/DDBJ databases">
        <title>Sequencing the genomes of 1000 actinobacteria strains.</title>
        <authorList>
            <person name="Klenk H.-P."/>
        </authorList>
    </citation>
    <scope>NUCLEOTIDE SEQUENCE [LARGE SCALE GENOMIC DNA]</scope>
    <source>
        <strain evidence="1 2">DSM 12652</strain>
    </source>
</reference>
<accession>A0A3N2CVC6</accession>
<dbReference type="Pfam" id="PF13344">
    <property type="entry name" value="Hydrolase_6"/>
    <property type="match status" value="1"/>
</dbReference>
<gene>
    <name evidence="1" type="ORF">EDD33_2047</name>
</gene>
<dbReference type="Pfam" id="PF13242">
    <property type="entry name" value="Hydrolase_like"/>
    <property type="match status" value="1"/>
</dbReference>
<dbReference type="InterPro" id="IPR036412">
    <property type="entry name" value="HAD-like_sf"/>
</dbReference>
<dbReference type="GO" id="GO:0005737">
    <property type="term" value="C:cytoplasm"/>
    <property type="evidence" value="ECO:0007669"/>
    <property type="project" value="TreeGrafter"/>
</dbReference>
<dbReference type="SUPFAM" id="SSF56784">
    <property type="entry name" value="HAD-like"/>
    <property type="match status" value="1"/>
</dbReference>
<dbReference type="AlphaFoldDB" id="A0A3N2CVC6"/>
<dbReference type="InterPro" id="IPR006357">
    <property type="entry name" value="HAD-SF_hydro_IIA"/>
</dbReference>
<dbReference type="Gene3D" id="3.40.50.1000">
    <property type="entry name" value="HAD superfamily/HAD-like"/>
    <property type="match status" value="2"/>
</dbReference>
<keyword evidence="1" id="KW-0378">Hydrolase</keyword>
<protein>
    <submittedName>
        <fullName evidence="1">HAD superfamily hydrolase (TIGR01450 family)</fullName>
    </submittedName>
</protein>
<dbReference type="PANTHER" id="PTHR19288">
    <property type="entry name" value="4-NITROPHENYLPHOSPHATASE-RELATED"/>
    <property type="match status" value="1"/>
</dbReference>
<dbReference type="PANTHER" id="PTHR19288:SF95">
    <property type="entry name" value="D-GLYCEROL 3-PHOSPHATE PHOSPHATASE"/>
    <property type="match status" value="1"/>
</dbReference>
<dbReference type="NCBIfam" id="TIGR01460">
    <property type="entry name" value="HAD-SF-IIA"/>
    <property type="match status" value="1"/>
</dbReference>
<evidence type="ECO:0000313" key="1">
    <source>
        <dbReference type="EMBL" id="ROR91184.1"/>
    </source>
</evidence>
<comment type="caution">
    <text evidence="1">The sequence shown here is derived from an EMBL/GenBank/DDBJ whole genome shotgun (WGS) entry which is preliminary data.</text>
</comment>
<dbReference type="Proteomes" id="UP000281738">
    <property type="component" value="Unassembled WGS sequence"/>
</dbReference>
<dbReference type="GO" id="GO:0016791">
    <property type="term" value="F:phosphatase activity"/>
    <property type="evidence" value="ECO:0007669"/>
    <property type="project" value="TreeGrafter"/>
</dbReference>
<keyword evidence="2" id="KW-1185">Reference proteome</keyword>
<proteinExistence type="predicted"/>
<dbReference type="EMBL" id="RKHO01000001">
    <property type="protein sequence ID" value="ROR91184.1"/>
    <property type="molecule type" value="Genomic_DNA"/>
</dbReference>
<dbReference type="InterPro" id="IPR023214">
    <property type="entry name" value="HAD_sf"/>
</dbReference>
<organism evidence="1 2">
    <name type="scientific">Nocardioides aurantiacus</name>
    <dbReference type="NCBI Taxonomy" id="86796"/>
    <lineage>
        <taxon>Bacteria</taxon>
        <taxon>Bacillati</taxon>
        <taxon>Actinomycetota</taxon>
        <taxon>Actinomycetes</taxon>
        <taxon>Propionibacteriales</taxon>
        <taxon>Nocardioidaceae</taxon>
        <taxon>Nocardioides</taxon>
    </lineage>
</organism>
<sequence length="334" mass="34758">MSLLGACETPLREAYDVAVLDLDGVVYRGRDAVAGAPEALNAAQSAGMHLAFVTNNASRPPATVGEHLRSLGVEARDEDVVNSAQAAARLLAAQLEPGSKVFLIGGEGLELALRERDLVPVSTVGEEPVAVVQGYGPDLPWKQVMAGATLVHDGLPWVVSNTDMTIPTASGVAPGNGALVRLIADFADREPEVAGKPQRALFEETLDRVGGERPLVVGDRLDTDIEGGVAIGWDTLLVLTGVTGLEELVAADPSCRPTYVAPDLATLAEPQPEVTHEGDAAAVGGWTARVVDGALQVQGDGATADWWRAVAEAAWTHLDAEGQPVATDGVRPPE</sequence>
<dbReference type="RefSeq" id="WP_123390589.1">
    <property type="nucleotide sequence ID" value="NZ_RKHO01000001.1"/>
</dbReference>